<accession>A0A1V2A5A1</accession>
<dbReference type="AlphaFoldDB" id="A0A1V2A5A1"/>
<comment type="caution">
    <text evidence="1">The sequence shown here is derived from an EMBL/GenBank/DDBJ whole genome shotgun (WGS) entry which is preliminary data.</text>
</comment>
<evidence type="ECO:0000313" key="1">
    <source>
        <dbReference type="EMBL" id="OMP66178.1"/>
    </source>
</evidence>
<gene>
    <name evidence="1" type="ORF">BTO28_13740</name>
</gene>
<proteinExistence type="predicted"/>
<sequence>MLKIRFSIKQDDLWIWAYSFMVKATLKSYSGLSPCVLLHYKIEHCNSRGHSKRGKHFLREERERMEVKVTYYRLGPNGMPSSPEQYEVVEINPEPNDDKDMLVNKALSKKTFISEDKFKVISTNEM</sequence>
<organism evidence="1 2">
    <name type="scientific">Domibacillus epiphyticus</name>
    <dbReference type="NCBI Taxonomy" id="1714355"/>
    <lineage>
        <taxon>Bacteria</taxon>
        <taxon>Bacillati</taxon>
        <taxon>Bacillota</taxon>
        <taxon>Bacilli</taxon>
        <taxon>Bacillales</taxon>
        <taxon>Bacillaceae</taxon>
        <taxon>Domibacillus</taxon>
    </lineage>
</organism>
<name>A0A1V2A5A1_9BACI</name>
<protein>
    <submittedName>
        <fullName evidence="1">Uncharacterized protein</fullName>
    </submittedName>
</protein>
<dbReference type="EMBL" id="MSFI01000024">
    <property type="protein sequence ID" value="OMP66178.1"/>
    <property type="molecule type" value="Genomic_DNA"/>
</dbReference>
<reference evidence="1 2" key="1">
    <citation type="submission" date="2016-12" db="EMBL/GenBank/DDBJ databases">
        <title>Domibacillus sp. SAB 38T whole genome sequencing.</title>
        <authorList>
            <person name="Verma A."/>
            <person name="Ojha A.K."/>
            <person name="Krishnamurthi S."/>
        </authorList>
    </citation>
    <scope>NUCLEOTIDE SEQUENCE [LARGE SCALE GENOMIC DNA]</scope>
    <source>
        <strain evidence="1 2">SAB 38</strain>
    </source>
</reference>
<evidence type="ECO:0000313" key="2">
    <source>
        <dbReference type="Proteomes" id="UP000188613"/>
    </source>
</evidence>
<dbReference type="Proteomes" id="UP000188613">
    <property type="component" value="Unassembled WGS sequence"/>
</dbReference>
<keyword evidence="2" id="KW-1185">Reference proteome</keyword>